<keyword evidence="4" id="KW-0472">Membrane</keyword>
<dbReference type="PROSITE" id="PS00622">
    <property type="entry name" value="HTH_LUXR_1"/>
    <property type="match status" value="1"/>
</dbReference>
<evidence type="ECO:0000313" key="6">
    <source>
        <dbReference type="EMBL" id="NMH26136.1"/>
    </source>
</evidence>
<evidence type="ECO:0000256" key="4">
    <source>
        <dbReference type="SAM" id="Phobius"/>
    </source>
</evidence>
<dbReference type="EMBL" id="JAAMPT010000209">
    <property type="protein sequence ID" value="NMH26136.1"/>
    <property type="molecule type" value="Genomic_DNA"/>
</dbReference>
<dbReference type="Pfam" id="PF00196">
    <property type="entry name" value="GerE"/>
    <property type="match status" value="1"/>
</dbReference>
<evidence type="ECO:0000313" key="7">
    <source>
        <dbReference type="Proteomes" id="UP000767947"/>
    </source>
</evidence>
<dbReference type="GO" id="GO:0003677">
    <property type="term" value="F:DNA binding"/>
    <property type="evidence" value="ECO:0007669"/>
    <property type="project" value="UniProtKB-KW"/>
</dbReference>
<keyword evidence="3" id="KW-0804">Transcription</keyword>
<keyword evidence="2 6" id="KW-0238">DNA-binding</keyword>
<dbReference type="SUPFAM" id="SSF46894">
    <property type="entry name" value="C-terminal effector domain of the bipartite response regulators"/>
    <property type="match status" value="1"/>
</dbReference>
<reference evidence="6 7" key="1">
    <citation type="submission" date="2020-02" db="EMBL/GenBank/DDBJ databases">
        <title>Flavobacterium sp. genome.</title>
        <authorList>
            <person name="Jung H.S."/>
            <person name="Baek J.H."/>
            <person name="Jeon C.O."/>
        </authorList>
    </citation>
    <scope>NUCLEOTIDE SEQUENCE [LARGE SCALE GENOMIC DNA]</scope>
    <source>
        <strain evidence="6 7">SE-s27</strain>
    </source>
</reference>
<dbReference type="InterPro" id="IPR036388">
    <property type="entry name" value="WH-like_DNA-bd_sf"/>
</dbReference>
<dbReference type="Gene3D" id="1.10.10.10">
    <property type="entry name" value="Winged helix-like DNA-binding domain superfamily/Winged helix DNA-binding domain"/>
    <property type="match status" value="1"/>
</dbReference>
<keyword evidence="1" id="KW-0805">Transcription regulation</keyword>
<keyword evidence="7" id="KW-1185">Reference proteome</keyword>
<evidence type="ECO:0000256" key="3">
    <source>
        <dbReference type="ARBA" id="ARBA00023163"/>
    </source>
</evidence>
<dbReference type="CDD" id="cd06170">
    <property type="entry name" value="LuxR_C_like"/>
    <property type="match status" value="1"/>
</dbReference>
<keyword evidence="4" id="KW-1133">Transmembrane helix</keyword>
<gene>
    <name evidence="6" type="ORF">G6042_12765</name>
</gene>
<sequence>MILQKIKQNKELISYAIAMAILLLLLRLLEYKFLVLEYKVEIYAGIIAIIFLLIGIWVANKVTKPKVETVVVEKEVKIFQDNFSINTEAIETLKISSRELEVLQLMAKGLSNQEIADALFVSLHTIKTHNANLFEKLDVKRRTQAVEVAKKLQIITPTLA</sequence>
<dbReference type="PANTHER" id="PTHR44688:SF16">
    <property type="entry name" value="DNA-BINDING TRANSCRIPTIONAL ACTIVATOR DEVR_DOSR"/>
    <property type="match status" value="1"/>
</dbReference>
<comment type="caution">
    <text evidence="6">The sequence shown here is derived from an EMBL/GenBank/DDBJ whole genome shotgun (WGS) entry which is preliminary data.</text>
</comment>
<dbReference type="InterPro" id="IPR016032">
    <property type="entry name" value="Sig_transdc_resp-reg_C-effctor"/>
</dbReference>
<feature type="domain" description="HTH luxR-type" evidence="5">
    <location>
        <begin position="88"/>
        <end position="153"/>
    </location>
</feature>
<dbReference type="SMART" id="SM00421">
    <property type="entry name" value="HTH_LUXR"/>
    <property type="match status" value="1"/>
</dbReference>
<keyword evidence="4" id="KW-0812">Transmembrane</keyword>
<proteinExistence type="predicted"/>
<dbReference type="PROSITE" id="PS50043">
    <property type="entry name" value="HTH_LUXR_2"/>
    <property type="match status" value="1"/>
</dbReference>
<evidence type="ECO:0000256" key="1">
    <source>
        <dbReference type="ARBA" id="ARBA00023015"/>
    </source>
</evidence>
<dbReference type="PANTHER" id="PTHR44688">
    <property type="entry name" value="DNA-BINDING TRANSCRIPTIONAL ACTIVATOR DEVR_DOSR"/>
    <property type="match status" value="1"/>
</dbReference>
<dbReference type="Proteomes" id="UP000767947">
    <property type="component" value="Unassembled WGS sequence"/>
</dbReference>
<dbReference type="PRINTS" id="PR00038">
    <property type="entry name" value="HTHLUXR"/>
</dbReference>
<name>A0ABX1QV46_9FLAO</name>
<organism evidence="6 7">
    <name type="scientific">Flavobacterium solisilvae</name>
    <dbReference type="NCBI Taxonomy" id="1852019"/>
    <lineage>
        <taxon>Bacteria</taxon>
        <taxon>Pseudomonadati</taxon>
        <taxon>Bacteroidota</taxon>
        <taxon>Flavobacteriia</taxon>
        <taxon>Flavobacteriales</taxon>
        <taxon>Flavobacteriaceae</taxon>
        <taxon>Flavobacterium</taxon>
    </lineage>
</organism>
<feature type="transmembrane region" description="Helical" evidence="4">
    <location>
        <begin position="12"/>
        <end position="30"/>
    </location>
</feature>
<accession>A0ABX1QV46</accession>
<dbReference type="InterPro" id="IPR000792">
    <property type="entry name" value="Tscrpt_reg_LuxR_C"/>
</dbReference>
<protein>
    <submittedName>
        <fullName evidence="6">DNA-binding response regulator</fullName>
    </submittedName>
</protein>
<evidence type="ECO:0000259" key="5">
    <source>
        <dbReference type="PROSITE" id="PS50043"/>
    </source>
</evidence>
<evidence type="ECO:0000256" key="2">
    <source>
        <dbReference type="ARBA" id="ARBA00023125"/>
    </source>
</evidence>
<feature type="transmembrane region" description="Helical" evidence="4">
    <location>
        <begin position="42"/>
        <end position="59"/>
    </location>
</feature>